<gene>
    <name evidence="1" type="ORF">ACFFIA_03060</name>
</gene>
<protein>
    <submittedName>
        <fullName evidence="1">Uncharacterized protein</fullName>
    </submittedName>
</protein>
<evidence type="ECO:0000313" key="2">
    <source>
        <dbReference type="Proteomes" id="UP001589867"/>
    </source>
</evidence>
<reference evidence="1 2" key="1">
    <citation type="submission" date="2024-09" db="EMBL/GenBank/DDBJ databases">
        <authorList>
            <person name="Sun Q."/>
            <person name="Mori K."/>
        </authorList>
    </citation>
    <scope>NUCLEOTIDE SEQUENCE [LARGE SCALE GENOMIC DNA]</scope>
    <source>
        <strain evidence="1 2">TBRC 3947</strain>
    </source>
</reference>
<keyword evidence="2" id="KW-1185">Reference proteome</keyword>
<proteinExistence type="predicted"/>
<dbReference type="Proteomes" id="UP001589867">
    <property type="component" value="Unassembled WGS sequence"/>
</dbReference>
<dbReference type="EMBL" id="JBHLUH010000004">
    <property type="protein sequence ID" value="MFC0526632.1"/>
    <property type="molecule type" value="Genomic_DNA"/>
</dbReference>
<evidence type="ECO:0000313" key="1">
    <source>
        <dbReference type="EMBL" id="MFC0526632.1"/>
    </source>
</evidence>
<comment type="caution">
    <text evidence="1">The sequence shown here is derived from an EMBL/GenBank/DDBJ whole genome shotgun (WGS) entry which is preliminary data.</text>
</comment>
<accession>A0ABV6LW36</accession>
<organism evidence="1 2">
    <name type="scientific">Phytohabitans kaempferiae</name>
    <dbReference type="NCBI Taxonomy" id="1620943"/>
    <lineage>
        <taxon>Bacteria</taxon>
        <taxon>Bacillati</taxon>
        <taxon>Actinomycetota</taxon>
        <taxon>Actinomycetes</taxon>
        <taxon>Micromonosporales</taxon>
        <taxon>Micromonosporaceae</taxon>
    </lineage>
</organism>
<dbReference type="RefSeq" id="WP_377244867.1">
    <property type="nucleotide sequence ID" value="NZ_JBHLUH010000004.1"/>
</dbReference>
<name>A0ABV6LW36_9ACTN</name>
<sequence length="140" mass="14843">MYLSYFASATPGLKLLLSRGPVSGSLSCVILRYFNVAAAWAGAADRPHRRTGTGAIAADWRTAAVVCWSIVASQDLNLLALLRLGNPRYETTVVGRRPAIMGSSGAPVGNAVDLRLNVLWAGPVFMIEGCWAGRGRGRGL</sequence>